<gene>
    <name evidence="2" type="ORF">PF586_03595</name>
</gene>
<organism evidence="2 3">
    <name type="scientific">Lactobacillus delbrueckii</name>
    <dbReference type="NCBI Taxonomy" id="1584"/>
    <lineage>
        <taxon>Bacteria</taxon>
        <taxon>Bacillati</taxon>
        <taxon>Bacillota</taxon>
        <taxon>Bacilli</taxon>
        <taxon>Lactobacillales</taxon>
        <taxon>Lactobacillaceae</taxon>
        <taxon>Lactobacillus</taxon>
    </lineage>
</organism>
<evidence type="ECO:0000313" key="2">
    <source>
        <dbReference type="EMBL" id="MDA3767571.1"/>
    </source>
</evidence>
<name>A0AAW5YTX5_9LACO</name>
<dbReference type="Pfam" id="PF03780">
    <property type="entry name" value="Asp23"/>
    <property type="match status" value="1"/>
</dbReference>
<evidence type="ECO:0000313" key="3">
    <source>
        <dbReference type="Proteomes" id="UP001210502"/>
    </source>
</evidence>
<dbReference type="RefSeq" id="WP_236157924.1">
    <property type="nucleotide sequence ID" value="NZ_BNHZ01000002.1"/>
</dbReference>
<dbReference type="PANTHER" id="PTHR34297:SF1">
    <property type="entry name" value="ASP23_GLS24 FAMILY ENVELOPE STRESS RESPONSE PROTEIN"/>
    <property type="match status" value="1"/>
</dbReference>
<evidence type="ECO:0000256" key="1">
    <source>
        <dbReference type="ARBA" id="ARBA00005721"/>
    </source>
</evidence>
<sequence>MADNSTIVLSGNDEGDQIKIDLQVLEVILGISAQKVDGVAGMRGGLKSGLSRVFGREDRGKGVAVSVDEDGKLTADVYVYLKYGVNVPAVAGKIQEALKQQLTQMTDMNLKSIDVHVVGLVFPEDEKNFEDADQPLFPDQEEDK</sequence>
<comment type="similarity">
    <text evidence="1">Belongs to the asp23 family.</text>
</comment>
<accession>A0AAW5YTX5</accession>
<comment type="caution">
    <text evidence="2">The sequence shown here is derived from an EMBL/GenBank/DDBJ whole genome shotgun (WGS) entry which is preliminary data.</text>
</comment>
<dbReference type="EMBL" id="JAQIEY010000007">
    <property type="protein sequence ID" value="MDA3767571.1"/>
    <property type="molecule type" value="Genomic_DNA"/>
</dbReference>
<reference evidence="2" key="1">
    <citation type="submission" date="2023-01" db="EMBL/GenBank/DDBJ databases">
        <title>Sequencing of the bacterial strains from artisanal fermented milk Matsoni.</title>
        <authorList>
            <person name="Rozman V."/>
            <person name="Accetto T."/>
            <person name="Bogovic Matijasic B."/>
        </authorList>
    </citation>
    <scope>NUCLEOTIDE SEQUENCE</scope>
    <source>
        <strain evidence="2">Lbl333</strain>
    </source>
</reference>
<dbReference type="Proteomes" id="UP001210502">
    <property type="component" value="Unassembled WGS sequence"/>
</dbReference>
<dbReference type="AlphaFoldDB" id="A0AAW5YTX5"/>
<dbReference type="PANTHER" id="PTHR34297">
    <property type="entry name" value="HYPOTHETICAL CYTOSOLIC PROTEIN-RELATED"/>
    <property type="match status" value="1"/>
</dbReference>
<protein>
    <submittedName>
        <fullName evidence="2">Asp23/Gls24 family envelope stress response protein</fullName>
    </submittedName>
</protein>
<dbReference type="InterPro" id="IPR005531">
    <property type="entry name" value="Asp23"/>
</dbReference>
<proteinExistence type="inferred from homology"/>